<evidence type="ECO:0000313" key="3">
    <source>
        <dbReference type="Proteomes" id="UP001142055"/>
    </source>
</evidence>
<dbReference type="EMBL" id="JAPWDV010000001">
    <property type="protein sequence ID" value="KAJ6224661.1"/>
    <property type="molecule type" value="Genomic_DNA"/>
</dbReference>
<dbReference type="Proteomes" id="UP001142055">
    <property type="component" value="Chromosome 1"/>
</dbReference>
<evidence type="ECO:0000259" key="1">
    <source>
        <dbReference type="PROSITE" id="PS51335"/>
    </source>
</evidence>
<accession>A0A9Q0RSB6</accession>
<dbReference type="InterPro" id="IPR050868">
    <property type="entry name" value="ELMO_domain-containing"/>
</dbReference>
<dbReference type="OMA" id="PHFQQTF"/>
<protein>
    <recommendedName>
        <fullName evidence="1">ELMO domain-containing protein</fullName>
    </recommendedName>
</protein>
<name>A0A9Q0RSB6_BLOTA</name>
<dbReference type="OrthoDB" id="67155at2759"/>
<reference evidence="2" key="1">
    <citation type="submission" date="2022-12" db="EMBL/GenBank/DDBJ databases">
        <title>Genome assemblies of Blomia tropicalis.</title>
        <authorList>
            <person name="Cui Y."/>
        </authorList>
    </citation>
    <scope>NUCLEOTIDE SEQUENCE</scope>
    <source>
        <tissue evidence="2">Adult mites</tissue>
    </source>
</reference>
<dbReference type="PROSITE" id="PS51335">
    <property type="entry name" value="ELMO"/>
    <property type="match status" value="1"/>
</dbReference>
<sequence>MFSPFDSILAFKTAIYFFLRSLLKGFLRRATGLCELQRLCYANNIGAKRTKGVEKSILLSRCPVLKRINTQLDALAEADELANNWSTVEEAVEATMVAKQINKSIHEAFIQPYRICLVQIYGYRQLIVRLDQIRGIAFDHNNEVHLVLLKNLWKLLCPDTELEGMISKQWTDIGFQGQDPSTDFRGMGLLSLENLVFFATVYTDHARNILSHSLHPIHGYPFAAVGINITHMALSLIKAGYLKTHLYNVESRIYTVEDFHKIYSYLFASFDKLWIRSKPNSVMEFSHIRDKFEAAVVKKLQFEDAVFRWDPYLETI</sequence>
<feature type="domain" description="ELMO" evidence="1">
    <location>
        <begin position="144"/>
        <end position="300"/>
    </location>
</feature>
<dbReference type="PANTHER" id="PTHR12771:SF51">
    <property type="entry name" value="LD01482P"/>
    <property type="match status" value="1"/>
</dbReference>
<dbReference type="GO" id="GO:0005096">
    <property type="term" value="F:GTPase activator activity"/>
    <property type="evidence" value="ECO:0007669"/>
    <property type="project" value="TreeGrafter"/>
</dbReference>
<dbReference type="PANTHER" id="PTHR12771">
    <property type="entry name" value="ENGULFMENT AND CELL MOTILITY"/>
    <property type="match status" value="1"/>
</dbReference>
<dbReference type="Pfam" id="PF04727">
    <property type="entry name" value="ELMO_CED12"/>
    <property type="match status" value="1"/>
</dbReference>
<comment type="caution">
    <text evidence="2">The sequence shown here is derived from an EMBL/GenBank/DDBJ whole genome shotgun (WGS) entry which is preliminary data.</text>
</comment>
<organism evidence="2 3">
    <name type="scientific">Blomia tropicalis</name>
    <name type="common">Mite</name>
    <dbReference type="NCBI Taxonomy" id="40697"/>
    <lineage>
        <taxon>Eukaryota</taxon>
        <taxon>Metazoa</taxon>
        <taxon>Ecdysozoa</taxon>
        <taxon>Arthropoda</taxon>
        <taxon>Chelicerata</taxon>
        <taxon>Arachnida</taxon>
        <taxon>Acari</taxon>
        <taxon>Acariformes</taxon>
        <taxon>Sarcoptiformes</taxon>
        <taxon>Astigmata</taxon>
        <taxon>Glycyphagoidea</taxon>
        <taxon>Echimyopodidae</taxon>
        <taxon>Blomia</taxon>
    </lineage>
</organism>
<gene>
    <name evidence="2" type="ORF">RDWZM_003206</name>
</gene>
<keyword evidence="3" id="KW-1185">Reference proteome</keyword>
<dbReference type="AlphaFoldDB" id="A0A9Q0RSB6"/>
<evidence type="ECO:0000313" key="2">
    <source>
        <dbReference type="EMBL" id="KAJ6224661.1"/>
    </source>
</evidence>
<proteinExistence type="predicted"/>
<dbReference type="InterPro" id="IPR006816">
    <property type="entry name" value="ELMO_dom"/>
</dbReference>